<evidence type="ECO:0000313" key="3">
    <source>
        <dbReference type="Proteomes" id="UP000054683"/>
    </source>
</evidence>
<gene>
    <name evidence="2" type="ORF">AWB69_01697</name>
</gene>
<name>A0A158FW90_9BURK</name>
<dbReference type="InterPro" id="IPR005119">
    <property type="entry name" value="LysR_subst-bd"/>
</dbReference>
<evidence type="ECO:0000313" key="2">
    <source>
        <dbReference type="EMBL" id="SAL23937.1"/>
    </source>
</evidence>
<proteinExistence type="predicted"/>
<dbReference type="AlphaFoldDB" id="A0A158FW90"/>
<reference evidence="2 3" key="1">
    <citation type="submission" date="2016-01" db="EMBL/GenBank/DDBJ databases">
        <authorList>
            <person name="Oliw E.H."/>
        </authorList>
    </citation>
    <scope>NUCLEOTIDE SEQUENCE [LARGE SCALE GENOMIC DNA]</scope>
    <source>
        <strain evidence="2">LMG 27134</strain>
    </source>
</reference>
<dbReference type="SUPFAM" id="SSF53850">
    <property type="entry name" value="Periplasmic binding protein-like II"/>
    <property type="match status" value="1"/>
</dbReference>
<dbReference type="EMBL" id="FCOK02000008">
    <property type="protein sequence ID" value="SAL23937.1"/>
    <property type="molecule type" value="Genomic_DNA"/>
</dbReference>
<evidence type="ECO:0000259" key="1">
    <source>
        <dbReference type="Pfam" id="PF03466"/>
    </source>
</evidence>
<accession>A0A158FW90</accession>
<dbReference type="Proteomes" id="UP000054683">
    <property type="component" value="Unassembled WGS sequence"/>
</dbReference>
<dbReference type="Pfam" id="PF03466">
    <property type="entry name" value="LysR_substrate"/>
    <property type="match status" value="1"/>
</dbReference>
<sequence length="132" mass="14669">MLRNEPFIRYERSVLGGQLADRYLRDHQIHPHQRLEIDGLLAIAALVDQGIGVLLLPDWVSLWSSGMSLARLPLPGRTPVRPARVQRYGTGQLALGGRAVNSGCVQETCHSNLDRCKSGRNGWFALSLQNRS</sequence>
<dbReference type="Gene3D" id="3.40.190.290">
    <property type="match status" value="1"/>
</dbReference>
<feature type="domain" description="LysR substrate-binding" evidence="1">
    <location>
        <begin position="2"/>
        <end position="82"/>
    </location>
</feature>
<protein>
    <submittedName>
        <fullName evidence="2">LysR family transcriptional regulator</fullName>
    </submittedName>
</protein>
<organism evidence="2 3">
    <name type="scientific">Caballeronia udeis</name>
    <dbReference type="NCBI Taxonomy" id="1232866"/>
    <lineage>
        <taxon>Bacteria</taxon>
        <taxon>Pseudomonadati</taxon>
        <taxon>Pseudomonadota</taxon>
        <taxon>Betaproteobacteria</taxon>
        <taxon>Burkholderiales</taxon>
        <taxon>Burkholderiaceae</taxon>
        <taxon>Caballeronia</taxon>
    </lineage>
</organism>